<dbReference type="OrthoDB" id="3543113at2759"/>
<comment type="caution">
    <text evidence="2">The sequence shown here is derived from an EMBL/GenBank/DDBJ whole genome shotgun (WGS) entry which is preliminary data.</text>
</comment>
<organism evidence="2 3">
    <name type="scientific">Mycena venus</name>
    <dbReference type="NCBI Taxonomy" id="2733690"/>
    <lineage>
        <taxon>Eukaryota</taxon>
        <taxon>Fungi</taxon>
        <taxon>Dikarya</taxon>
        <taxon>Basidiomycota</taxon>
        <taxon>Agaricomycotina</taxon>
        <taxon>Agaricomycetes</taxon>
        <taxon>Agaricomycetidae</taxon>
        <taxon>Agaricales</taxon>
        <taxon>Marasmiineae</taxon>
        <taxon>Mycenaceae</taxon>
        <taxon>Mycena</taxon>
    </lineage>
</organism>
<dbReference type="SUPFAM" id="SSF52047">
    <property type="entry name" value="RNI-like"/>
    <property type="match status" value="1"/>
</dbReference>
<dbReference type="Proteomes" id="UP000620124">
    <property type="component" value="Unassembled WGS sequence"/>
</dbReference>
<evidence type="ECO:0000256" key="1">
    <source>
        <dbReference type="SAM" id="MobiDB-lite"/>
    </source>
</evidence>
<dbReference type="AlphaFoldDB" id="A0A8H6Y3B0"/>
<reference evidence="2" key="1">
    <citation type="submission" date="2020-05" db="EMBL/GenBank/DDBJ databases">
        <title>Mycena genomes resolve the evolution of fungal bioluminescence.</title>
        <authorList>
            <person name="Tsai I.J."/>
        </authorList>
    </citation>
    <scope>NUCLEOTIDE SEQUENCE</scope>
    <source>
        <strain evidence="2">CCC161011</strain>
    </source>
</reference>
<evidence type="ECO:0000313" key="2">
    <source>
        <dbReference type="EMBL" id="KAF7351887.1"/>
    </source>
</evidence>
<sequence>MHPALAISEILYLIFSHFSHRDDSCVLSILARICKTFRDPALDLLWANQDGLVNLLLCMPQDVFDTPELNGERIRAAKRGTFRSTEGFDVQMCLARPLVESDWHRVSCYAPRVKSLVFTDEARQMVSEILPSLITCVPRFLLPNLETLRWGHSRRDLHYIRLFLGPKLTTLHASFDPSITNLSLFSTLKHICPELMNISIHFWDESDAADHTFSAFITALSHVETLTTDCTITSKALVAHLPTFRSLSLANLPRIVTPLPTASQLRSVTLGPLYPYLANAFLNSSRFPEMEDICVTFNNNTLAKTISDFFLALAASCSPTSLALIRVDQGPNDFYDSGPNEMDPYVISANSLQILSHFRNLESFRLTTPTGLDADDDSVGDLARSWPHLRDLSLKAVYPPTHQRTTLRCLDTLASHCPDLSQLTISLDARQIPSITGVRQTSLERLEVRYSQISSAQPVAAYLSALFPRLKMVQVSMEALDYYPDEEPIEYAWDCVSRYLSGLSPQHEVGSGGVDEQASMGEEWAV</sequence>
<evidence type="ECO:0008006" key="4">
    <source>
        <dbReference type="Google" id="ProtNLM"/>
    </source>
</evidence>
<proteinExistence type="predicted"/>
<dbReference type="InterPro" id="IPR032675">
    <property type="entry name" value="LRR_dom_sf"/>
</dbReference>
<evidence type="ECO:0000313" key="3">
    <source>
        <dbReference type="Proteomes" id="UP000620124"/>
    </source>
</evidence>
<gene>
    <name evidence="2" type="ORF">MVEN_01150400</name>
</gene>
<protein>
    <recommendedName>
        <fullName evidence="4">F-box domain-containing protein</fullName>
    </recommendedName>
</protein>
<feature type="region of interest" description="Disordered" evidence="1">
    <location>
        <begin position="507"/>
        <end position="526"/>
    </location>
</feature>
<dbReference type="Gene3D" id="3.80.10.10">
    <property type="entry name" value="Ribonuclease Inhibitor"/>
    <property type="match status" value="1"/>
</dbReference>
<name>A0A8H6Y3B0_9AGAR</name>
<keyword evidence="3" id="KW-1185">Reference proteome</keyword>
<dbReference type="EMBL" id="JACAZI010000009">
    <property type="protein sequence ID" value="KAF7351887.1"/>
    <property type="molecule type" value="Genomic_DNA"/>
</dbReference>
<accession>A0A8H6Y3B0</accession>